<dbReference type="AlphaFoldDB" id="A0A0G4IFR7"/>
<organism evidence="2">
    <name type="scientific">Chromera velia CCMP2878</name>
    <dbReference type="NCBI Taxonomy" id="1169474"/>
    <lineage>
        <taxon>Eukaryota</taxon>
        <taxon>Sar</taxon>
        <taxon>Alveolata</taxon>
        <taxon>Colpodellida</taxon>
        <taxon>Chromeraceae</taxon>
        <taxon>Chromera</taxon>
    </lineage>
</organism>
<dbReference type="Gene3D" id="3.90.1200.10">
    <property type="match status" value="1"/>
</dbReference>
<dbReference type="InterPro" id="IPR002575">
    <property type="entry name" value="Aminoglycoside_PTrfase"/>
</dbReference>
<feature type="domain" description="Aminoglycoside phosphotransferase" evidence="1">
    <location>
        <begin position="206"/>
        <end position="304"/>
    </location>
</feature>
<dbReference type="SUPFAM" id="SSF56112">
    <property type="entry name" value="Protein kinase-like (PK-like)"/>
    <property type="match status" value="1"/>
</dbReference>
<dbReference type="InterPro" id="IPR052961">
    <property type="entry name" value="Oxido-Kinase-like_Enzymes"/>
</dbReference>
<dbReference type="PANTHER" id="PTHR23020:SF41">
    <property type="entry name" value="AMINOGLYCOSIDE PHOSPHOTRANSFERASE DOMAIN-CONTAINING PROTEIN"/>
    <property type="match status" value="1"/>
</dbReference>
<proteinExistence type="predicted"/>
<evidence type="ECO:0000313" key="2">
    <source>
        <dbReference type="EMBL" id="CEM56064.1"/>
    </source>
</evidence>
<protein>
    <recommendedName>
        <fullName evidence="1">Aminoglycoside phosphotransferase domain-containing protein</fullName>
    </recommendedName>
</protein>
<dbReference type="VEuPathDB" id="CryptoDB:Cvel_14058"/>
<evidence type="ECO:0000259" key="1">
    <source>
        <dbReference type="Pfam" id="PF01636"/>
    </source>
</evidence>
<sequence length="403" mass="45885">MSCPDEVAPSLSSTVMSLEWVKEKLGIPDALGVKVSAFGDHSGMFASLFRLKIVKKGDGAPCVFVCKTIVDKGQLQISARLGLSREGLFGSETAFQRNDTIRACAPVYLYARGNMESGEKLVIMEDLSEGIETGKWFGGSSYHNMKRSIEDVPSDVGLLEIVRKSVCVLAGIHAEFVCQRHLLLSFEWLNAVDWVCGKGRERWERDQETCREHWRTARGREELRDLWDDHLVACVEASLKKGEGEKGWEEFQRELGSLPWTLMHGDFHPGNVLFLRESGRDGRGGHVRILDWEMVGVGSGPEEVGQYMISHALPETRRGIEEEVLRAYLDEYNRKVEGKGERLSMEFVRREYVLGGSAKWVFFLCWMLRRLPLEPDCRFFHDQLKAFLRDHVEDPRMMVAPRV</sequence>
<dbReference type="Pfam" id="PF01636">
    <property type="entry name" value="APH"/>
    <property type="match status" value="1"/>
</dbReference>
<accession>A0A0G4IFR7</accession>
<dbReference type="PANTHER" id="PTHR23020">
    <property type="entry name" value="UNCHARACTERIZED NUCLEAR HORMONE RECEPTOR-RELATED"/>
    <property type="match status" value="1"/>
</dbReference>
<dbReference type="InterPro" id="IPR011009">
    <property type="entry name" value="Kinase-like_dom_sf"/>
</dbReference>
<dbReference type="EMBL" id="CDMZ01005938">
    <property type="protein sequence ID" value="CEM56064.1"/>
    <property type="molecule type" value="Genomic_DNA"/>
</dbReference>
<name>A0A0G4IFR7_9ALVE</name>
<gene>
    <name evidence="2" type="ORF">Cvel_14058</name>
</gene>
<reference evidence="2" key="1">
    <citation type="submission" date="2014-11" db="EMBL/GenBank/DDBJ databases">
        <authorList>
            <person name="Otto D Thomas"/>
            <person name="Naeem Raeece"/>
        </authorList>
    </citation>
    <scope>NUCLEOTIDE SEQUENCE</scope>
</reference>